<feature type="transmembrane region" description="Helical" evidence="1">
    <location>
        <begin position="348"/>
        <end position="369"/>
    </location>
</feature>
<feature type="transmembrane region" description="Helical" evidence="1">
    <location>
        <begin position="296"/>
        <end position="313"/>
    </location>
</feature>
<sequence length="528" mass="59911">MKLPKINVPLLIISLGIIFSLYLLSRVPDDIYFSGDAGLKALLAKQFSSGKLNFDLDLSVPGWVRNLWDNGLYPFEPPFSYKISNRYYITFPFTFPLITAPFHALFGYRGFYIVPLLSTWIIWFNFYRICQFFKTSIVATSIGLATLIFASPLTMYSAMYWEHTLAVSLAFGGLVIILTKGEEWFTKKDAVVSGILIGLSVWFRPEFLALIAILIPLALVSYQIKLGKISIINQHKILFIISLLGTVSCFFLINKLIYDHPLGAHALQVVEEFSLQDRLSKANRIFGRLWKNFREYFPVVYFTIIFTGLSVFYKSIKLTAAMRKIVLISIPLIFLVPILLPSDGGKQWGPRFLLILIPLLSLLAVFILESTLSIRQFGIKYISTGIFAALFIVGVHVNTFMGINYSYFTGNIEAIDILNFFRQDDHKIVAVAHQYISQSFEAAFKNKLFFLTKNSDDVSKLGLALNEQGYNKFVYVCASYDPCFSSPTIPSQLNISAKDKLLRVQLTQVKKNKKYIIQEAEIVQAKGN</sequence>
<dbReference type="InterPro" id="IPR059217">
    <property type="entry name" value="LA3751_2-like"/>
</dbReference>
<feature type="transmembrane region" description="Helical" evidence="1">
    <location>
        <begin position="325"/>
        <end position="342"/>
    </location>
</feature>
<keyword evidence="1" id="KW-1133">Transmembrane helix</keyword>
<keyword evidence="1" id="KW-0812">Transmembrane</keyword>
<reference evidence="2 3" key="1">
    <citation type="submission" date="2017-06" db="EMBL/GenBank/DDBJ databases">
        <title>Genome sequencing of cyanobaciteial culture collection at National Institute for Environmental Studies (NIES).</title>
        <authorList>
            <person name="Hirose Y."/>
            <person name="Shimura Y."/>
            <person name="Fujisawa T."/>
            <person name="Nakamura Y."/>
            <person name="Kawachi M."/>
        </authorList>
    </citation>
    <scope>NUCLEOTIDE SEQUENCE [LARGE SCALE GENOMIC DNA]</scope>
    <source>
        <strain evidence="2 3">NIES-23</strain>
    </source>
</reference>
<evidence type="ECO:0008006" key="4">
    <source>
        <dbReference type="Google" id="ProtNLM"/>
    </source>
</evidence>
<dbReference type="NCBIfam" id="NF047440">
    <property type="entry name" value="LA3751_2_3_fam"/>
    <property type="match status" value="1"/>
</dbReference>
<feature type="transmembrane region" description="Helical" evidence="1">
    <location>
        <begin position="381"/>
        <end position="403"/>
    </location>
</feature>
<proteinExistence type="predicted"/>
<feature type="transmembrane region" description="Helical" evidence="1">
    <location>
        <begin position="6"/>
        <end position="24"/>
    </location>
</feature>
<evidence type="ECO:0000256" key="1">
    <source>
        <dbReference type="SAM" id="Phobius"/>
    </source>
</evidence>
<feature type="transmembrane region" description="Helical" evidence="1">
    <location>
        <begin position="208"/>
        <end position="225"/>
    </location>
</feature>
<gene>
    <name evidence="2" type="ORF">NIES23_25510</name>
</gene>
<dbReference type="AlphaFoldDB" id="A0A1Z4KL96"/>
<keyword evidence="1" id="KW-0472">Membrane</keyword>
<feature type="transmembrane region" description="Helical" evidence="1">
    <location>
        <begin position="112"/>
        <end position="130"/>
    </location>
</feature>
<feature type="transmembrane region" description="Helical" evidence="1">
    <location>
        <begin position="237"/>
        <end position="258"/>
    </location>
</feature>
<accession>A0A1Z4KL96</accession>
<protein>
    <recommendedName>
        <fullName evidence="4">Glycosyltransferase RgtA/B/C/D-like domain-containing protein</fullName>
    </recommendedName>
</protein>
<organism evidence="2 3">
    <name type="scientific">Trichormus variabilis NIES-23</name>
    <dbReference type="NCBI Taxonomy" id="1973479"/>
    <lineage>
        <taxon>Bacteria</taxon>
        <taxon>Bacillati</taxon>
        <taxon>Cyanobacteriota</taxon>
        <taxon>Cyanophyceae</taxon>
        <taxon>Nostocales</taxon>
        <taxon>Nostocaceae</taxon>
        <taxon>Trichormus</taxon>
    </lineage>
</organism>
<name>A0A1Z4KL96_ANAVA</name>
<evidence type="ECO:0000313" key="2">
    <source>
        <dbReference type="EMBL" id="BAY69752.1"/>
    </source>
</evidence>
<evidence type="ECO:0000313" key="3">
    <source>
        <dbReference type="Proteomes" id="UP000217507"/>
    </source>
</evidence>
<dbReference type="Proteomes" id="UP000217507">
    <property type="component" value="Chromosome"/>
</dbReference>
<feature type="transmembrane region" description="Helical" evidence="1">
    <location>
        <begin position="137"/>
        <end position="154"/>
    </location>
</feature>
<dbReference type="EMBL" id="AP018216">
    <property type="protein sequence ID" value="BAY69752.1"/>
    <property type="molecule type" value="Genomic_DNA"/>
</dbReference>